<organism evidence="6 7">
    <name type="scientific">Rhizopus stolonifer</name>
    <name type="common">Rhizopus nigricans</name>
    <dbReference type="NCBI Taxonomy" id="4846"/>
    <lineage>
        <taxon>Eukaryota</taxon>
        <taxon>Fungi</taxon>
        <taxon>Fungi incertae sedis</taxon>
        <taxon>Mucoromycota</taxon>
        <taxon>Mucoromycotina</taxon>
        <taxon>Mucoromycetes</taxon>
        <taxon>Mucorales</taxon>
        <taxon>Mucorineae</taxon>
        <taxon>Rhizopodaceae</taxon>
        <taxon>Rhizopus</taxon>
    </lineage>
</organism>
<sequence>MSEQEKLEKRRARRQQKILASAESRLHKITGSPSGKLLENDQIKKEIKKFKKAFRESPTPSPSTSVGSLSETQKNTIAEHYPLPTDPRRQKYEEKSINRPQQHRPVVQKMIEEEQARELNESGFLGGIVPQLLVATMLRRINPQERMQKTACHPVNKYWNLLHFISMTWLGLCTIYREWSVHGMSGVGHLSLKDGSYHDSIHFPVFWYFVALQCILQFGRRVYQPEFKITDESTFSSIASQLPGLLQSVAYFAQKYGVLANNIFRDLCIVIFVVGFTSLLTTIIC</sequence>
<evidence type="ECO:0000256" key="4">
    <source>
        <dbReference type="SAM" id="MobiDB-lite"/>
    </source>
</evidence>
<dbReference type="Proteomes" id="UP000253551">
    <property type="component" value="Unassembled WGS sequence"/>
</dbReference>
<dbReference type="OrthoDB" id="2262873at2759"/>
<keyword evidence="7" id="KW-1185">Reference proteome</keyword>
<dbReference type="Pfam" id="PF08690">
    <property type="entry name" value="GET2"/>
    <property type="match status" value="1"/>
</dbReference>
<protein>
    <submittedName>
        <fullName evidence="6">Uncharacterized protein</fullName>
    </submittedName>
</protein>
<dbReference type="STRING" id="4846.A0A367KI51"/>
<evidence type="ECO:0000313" key="7">
    <source>
        <dbReference type="Proteomes" id="UP000253551"/>
    </source>
</evidence>
<feature type="transmembrane region" description="Helical" evidence="5">
    <location>
        <begin position="158"/>
        <end position="177"/>
    </location>
</feature>
<accession>A0A367KI51</accession>
<feature type="region of interest" description="Disordered" evidence="4">
    <location>
        <begin position="1"/>
        <end position="21"/>
    </location>
</feature>
<proteinExistence type="predicted"/>
<dbReference type="PANTHER" id="PTHR28263">
    <property type="entry name" value="GOLGI TO ER TRAFFIC PROTEIN 2"/>
    <property type="match status" value="1"/>
</dbReference>
<feature type="transmembrane region" description="Helical" evidence="5">
    <location>
        <begin position="201"/>
        <end position="219"/>
    </location>
</feature>
<dbReference type="AlphaFoldDB" id="A0A367KI51"/>
<feature type="compositionally biased region" description="Low complexity" evidence="4">
    <location>
        <begin position="62"/>
        <end position="72"/>
    </location>
</feature>
<feature type="transmembrane region" description="Helical" evidence="5">
    <location>
        <begin position="263"/>
        <end position="284"/>
    </location>
</feature>
<keyword evidence="1 5" id="KW-0812">Transmembrane</keyword>
<evidence type="ECO:0000313" key="6">
    <source>
        <dbReference type="EMBL" id="RCI01886.1"/>
    </source>
</evidence>
<evidence type="ECO:0000256" key="5">
    <source>
        <dbReference type="SAM" id="Phobius"/>
    </source>
</evidence>
<evidence type="ECO:0000256" key="3">
    <source>
        <dbReference type="ARBA" id="ARBA00023136"/>
    </source>
</evidence>
<dbReference type="EMBL" id="PJQM01001624">
    <property type="protein sequence ID" value="RCI01886.1"/>
    <property type="molecule type" value="Genomic_DNA"/>
</dbReference>
<name>A0A367KI51_RHIST</name>
<keyword evidence="3 5" id="KW-0472">Membrane</keyword>
<gene>
    <name evidence="6" type="ORF">CU098_011781</name>
</gene>
<dbReference type="PANTHER" id="PTHR28263:SF1">
    <property type="entry name" value="GOLGI TO ER TRAFFIC PROTEIN 2"/>
    <property type="match status" value="1"/>
</dbReference>
<dbReference type="InterPro" id="IPR028143">
    <property type="entry name" value="Get2/sif1"/>
</dbReference>
<keyword evidence="2 5" id="KW-1133">Transmembrane helix</keyword>
<feature type="region of interest" description="Disordered" evidence="4">
    <location>
        <begin position="49"/>
        <end position="88"/>
    </location>
</feature>
<evidence type="ECO:0000256" key="2">
    <source>
        <dbReference type="ARBA" id="ARBA00022989"/>
    </source>
</evidence>
<comment type="caution">
    <text evidence="6">The sequence shown here is derived from an EMBL/GenBank/DDBJ whole genome shotgun (WGS) entry which is preliminary data.</text>
</comment>
<evidence type="ECO:0000256" key="1">
    <source>
        <dbReference type="ARBA" id="ARBA00022692"/>
    </source>
</evidence>
<reference evidence="6 7" key="1">
    <citation type="journal article" date="2018" name="G3 (Bethesda)">
        <title>Phylogenetic and Phylogenomic Definition of Rhizopus Species.</title>
        <authorList>
            <person name="Gryganskyi A.P."/>
            <person name="Golan J."/>
            <person name="Dolatabadi S."/>
            <person name="Mondo S."/>
            <person name="Robb S."/>
            <person name="Idnurm A."/>
            <person name="Muszewska A."/>
            <person name="Steczkiewicz K."/>
            <person name="Masonjones S."/>
            <person name="Liao H.L."/>
            <person name="Gajdeczka M.T."/>
            <person name="Anike F."/>
            <person name="Vuek A."/>
            <person name="Anishchenko I.M."/>
            <person name="Voigt K."/>
            <person name="de Hoog G.S."/>
            <person name="Smith M.E."/>
            <person name="Heitman J."/>
            <person name="Vilgalys R."/>
            <person name="Stajich J.E."/>
        </authorList>
    </citation>
    <scope>NUCLEOTIDE SEQUENCE [LARGE SCALE GENOMIC DNA]</scope>
    <source>
        <strain evidence="6 7">LSU 92-RS-03</strain>
    </source>
</reference>